<proteinExistence type="inferred from homology"/>
<dbReference type="CDD" id="cd00955">
    <property type="entry name" value="Transaldolase_like"/>
    <property type="match status" value="1"/>
</dbReference>
<name>A0AAW6U149_9BACT</name>
<evidence type="ECO:0000256" key="10">
    <source>
        <dbReference type="ARBA" id="ARBA00048810"/>
    </source>
</evidence>
<keyword evidence="7 11" id="KW-0808">Transferase</keyword>
<dbReference type="AlphaFoldDB" id="A0AAW6U149"/>
<keyword evidence="13" id="KW-1185">Reference proteome</keyword>
<dbReference type="PROSITE" id="PS00958">
    <property type="entry name" value="TRANSALDOLASE_2"/>
    <property type="match status" value="1"/>
</dbReference>
<evidence type="ECO:0000256" key="5">
    <source>
        <dbReference type="ARBA" id="ARBA00013151"/>
    </source>
</evidence>
<comment type="similarity">
    <text evidence="4 11">Belongs to the transaldolase family. Type 2 subfamily.</text>
</comment>
<evidence type="ECO:0000256" key="6">
    <source>
        <dbReference type="ARBA" id="ARBA00022490"/>
    </source>
</evidence>
<dbReference type="EMBL" id="JASCXX010000049">
    <property type="protein sequence ID" value="MDI6451716.1"/>
    <property type="molecule type" value="Genomic_DNA"/>
</dbReference>
<comment type="subcellular location">
    <subcellularLocation>
        <location evidence="2 11">Cytoplasm</location>
    </subcellularLocation>
</comment>
<keyword evidence="9 11" id="KW-0704">Schiff base</keyword>
<dbReference type="NCBIfam" id="TIGR00876">
    <property type="entry name" value="tal_mycobact"/>
    <property type="match status" value="1"/>
</dbReference>
<comment type="catalytic activity">
    <reaction evidence="10 11">
        <text>D-sedoheptulose 7-phosphate + D-glyceraldehyde 3-phosphate = D-erythrose 4-phosphate + beta-D-fructose 6-phosphate</text>
        <dbReference type="Rhea" id="RHEA:17053"/>
        <dbReference type="ChEBI" id="CHEBI:16897"/>
        <dbReference type="ChEBI" id="CHEBI:57483"/>
        <dbReference type="ChEBI" id="CHEBI:57634"/>
        <dbReference type="ChEBI" id="CHEBI:59776"/>
        <dbReference type="EC" id="2.2.1.2"/>
    </reaction>
</comment>
<dbReference type="InterPro" id="IPR018225">
    <property type="entry name" value="Transaldolase_AS"/>
</dbReference>
<dbReference type="PANTHER" id="PTHR10683">
    <property type="entry name" value="TRANSALDOLASE"/>
    <property type="match status" value="1"/>
</dbReference>
<evidence type="ECO:0000256" key="2">
    <source>
        <dbReference type="ARBA" id="ARBA00004496"/>
    </source>
</evidence>
<keyword evidence="8 11" id="KW-0570">Pentose shunt</keyword>
<dbReference type="RefSeq" id="WP_349247124.1">
    <property type="nucleotide sequence ID" value="NZ_JASCXX010000049.1"/>
</dbReference>
<organism evidence="12 13">
    <name type="scientific">Anaerobaca lacustris</name>
    <dbReference type="NCBI Taxonomy" id="3044600"/>
    <lineage>
        <taxon>Bacteria</taxon>
        <taxon>Pseudomonadati</taxon>
        <taxon>Planctomycetota</taxon>
        <taxon>Phycisphaerae</taxon>
        <taxon>Sedimentisphaerales</taxon>
        <taxon>Anaerobacaceae</taxon>
        <taxon>Anaerobaca</taxon>
    </lineage>
</organism>
<protein>
    <recommendedName>
        <fullName evidence="5 11">Transaldolase</fullName>
        <ecNumber evidence="5 11">2.2.1.2</ecNumber>
    </recommendedName>
</protein>
<evidence type="ECO:0000256" key="11">
    <source>
        <dbReference type="HAMAP-Rule" id="MF_00493"/>
    </source>
</evidence>
<evidence type="ECO:0000313" key="12">
    <source>
        <dbReference type="EMBL" id="MDI6451716.1"/>
    </source>
</evidence>
<dbReference type="InterPro" id="IPR004732">
    <property type="entry name" value="Transaldolase_2"/>
</dbReference>
<accession>A0AAW6U149</accession>
<comment type="function">
    <text evidence="1 11">Transaldolase is important for the balance of metabolites in the pentose-phosphate pathway.</text>
</comment>
<evidence type="ECO:0000256" key="9">
    <source>
        <dbReference type="ARBA" id="ARBA00023270"/>
    </source>
</evidence>
<keyword evidence="6 11" id="KW-0963">Cytoplasm</keyword>
<dbReference type="HAMAP" id="MF_00493">
    <property type="entry name" value="Transaldolase_2"/>
    <property type="match status" value="1"/>
</dbReference>
<dbReference type="GO" id="GO:0006098">
    <property type="term" value="P:pentose-phosphate shunt"/>
    <property type="evidence" value="ECO:0007669"/>
    <property type="project" value="UniProtKB-UniRule"/>
</dbReference>
<evidence type="ECO:0000313" key="13">
    <source>
        <dbReference type="Proteomes" id="UP001431776"/>
    </source>
</evidence>
<gene>
    <name evidence="11 12" type="primary">tal</name>
    <name evidence="12" type="ORF">QJ522_21830</name>
</gene>
<dbReference type="InterPro" id="IPR001585">
    <property type="entry name" value="TAL/FSA"/>
</dbReference>
<reference evidence="12" key="1">
    <citation type="submission" date="2023-05" db="EMBL/GenBank/DDBJ databases">
        <title>Anaerotaeda fermentans gen. nov., sp. nov., a novel anaerobic planctomycete of the new family within the order Sedimentisphaerales isolated from Taman Peninsula, Russia.</title>
        <authorList>
            <person name="Khomyakova M.A."/>
            <person name="Merkel A.Y."/>
            <person name="Slobodkin A.I."/>
        </authorList>
    </citation>
    <scope>NUCLEOTIDE SEQUENCE</scope>
    <source>
        <strain evidence="12">M17dextr</strain>
    </source>
</reference>
<dbReference type="Gene3D" id="3.20.20.70">
    <property type="entry name" value="Aldolase class I"/>
    <property type="match status" value="1"/>
</dbReference>
<dbReference type="PANTHER" id="PTHR10683:SF31">
    <property type="entry name" value="TRANSALDOLASE"/>
    <property type="match status" value="1"/>
</dbReference>
<sequence>MHTRHSNPLKQLGTLGQSIWLDYIRRDLMAGGGLRRLIEADGLRGMTSNPAIFQKAVAGSQDYDEDIRAMAVEGKDARSIYEALSQRDVQSAADEFRPLYDRTDGKDGYVSLEVNPHLAHDTHGTIQEARRLWDALDRPNVFIKVPATAEGLPAIQQLIAEGISVNVTLLFGLPRYRQVAEAYIAGIEARAAQGKPIKPVASVASFFVSRIDARVDPLLETLIAQGGEKADLANRARGQVAIASAKIAYQIYKEIFASDRFKKLAAQGARVQRLLWASTGTKNPDYSDVKYIEALIGPDTINTAPLETLDAYRDHGEPKARLEQDVPEAYWVLRRLAELGVSLDNITRRLEDEGVEKFNQPFDELMETLAQPLSRHETRSS</sequence>
<dbReference type="InterPro" id="IPR013785">
    <property type="entry name" value="Aldolase_TIM"/>
</dbReference>
<evidence type="ECO:0000256" key="1">
    <source>
        <dbReference type="ARBA" id="ARBA00003518"/>
    </source>
</evidence>
<evidence type="ECO:0000256" key="4">
    <source>
        <dbReference type="ARBA" id="ARBA00008426"/>
    </source>
</evidence>
<comment type="pathway">
    <text evidence="3 11">Carbohydrate degradation; pentose phosphate pathway; D-glyceraldehyde 3-phosphate and beta-D-fructose 6-phosphate from D-ribose 5-phosphate and D-xylulose 5-phosphate (non-oxidative stage): step 2/3.</text>
</comment>
<dbReference type="SUPFAM" id="SSF51569">
    <property type="entry name" value="Aldolase"/>
    <property type="match status" value="1"/>
</dbReference>
<evidence type="ECO:0000256" key="8">
    <source>
        <dbReference type="ARBA" id="ARBA00023126"/>
    </source>
</evidence>
<dbReference type="EC" id="2.2.1.2" evidence="5 11"/>
<evidence type="ECO:0000256" key="7">
    <source>
        <dbReference type="ARBA" id="ARBA00022679"/>
    </source>
</evidence>
<dbReference type="GO" id="GO:0005737">
    <property type="term" value="C:cytoplasm"/>
    <property type="evidence" value="ECO:0007669"/>
    <property type="project" value="UniProtKB-SubCell"/>
</dbReference>
<dbReference type="PIRSF" id="PIRSF036915">
    <property type="entry name" value="Trnald_Bac_Plnt"/>
    <property type="match status" value="1"/>
</dbReference>
<dbReference type="GO" id="GO:0004801">
    <property type="term" value="F:transaldolase activity"/>
    <property type="evidence" value="ECO:0007669"/>
    <property type="project" value="UniProtKB-UniRule"/>
</dbReference>
<dbReference type="NCBIfam" id="NF002881">
    <property type="entry name" value="PRK03343.1"/>
    <property type="match status" value="1"/>
</dbReference>
<dbReference type="Proteomes" id="UP001431776">
    <property type="component" value="Unassembled WGS sequence"/>
</dbReference>
<evidence type="ECO:0000256" key="3">
    <source>
        <dbReference type="ARBA" id="ARBA00004857"/>
    </source>
</evidence>
<comment type="caution">
    <text evidence="12">The sequence shown here is derived from an EMBL/GenBank/DDBJ whole genome shotgun (WGS) entry which is preliminary data.</text>
</comment>
<dbReference type="GO" id="GO:0005975">
    <property type="term" value="P:carbohydrate metabolic process"/>
    <property type="evidence" value="ECO:0007669"/>
    <property type="project" value="InterPro"/>
</dbReference>
<dbReference type="Pfam" id="PF00923">
    <property type="entry name" value="TAL_FSA"/>
    <property type="match status" value="1"/>
</dbReference>
<feature type="active site" description="Schiff-base intermediate with substrate" evidence="11">
    <location>
        <position position="144"/>
    </location>
</feature>